<reference evidence="2 3" key="1">
    <citation type="journal article" name="Sci. Rep.">
        <title>Telomere-to-telomere assembled and centromere annotated genomes of the two main subspecies of the button mushroom Agaricus bisporus reveal especially polymorphic chromosome ends.</title>
        <authorList>
            <person name="Sonnenberg A.S.M."/>
            <person name="Sedaghat-Telgerd N."/>
            <person name="Lavrijssen B."/>
            <person name="Ohm R.A."/>
            <person name="Hendrickx P.M."/>
            <person name="Scholtmeijer K."/>
            <person name="Baars J.J.P."/>
            <person name="van Peer A."/>
        </authorList>
    </citation>
    <scope>NUCLEOTIDE SEQUENCE [LARGE SCALE GENOMIC DNA]</scope>
    <source>
        <strain evidence="2 3">H119_p4</strain>
    </source>
</reference>
<organism evidence="2 3">
    <name type="scientific">Agaricus bisporus var. burnettii</name>
    <dbReference type="NCBI Taxonomy" id="192524"/>
    <lineage>
        <taxon>Eukaryota</taxon>
        <taxon>Fungi</taxon>
        <taxon>Dikarya</taxon>
        <taxon>Basidiomycota</taxon>
        <taxon>Agaricomycotina</taxon>
        <taxon>Agaricomycetes</taxon>
        <taxon>Agaricomycetidae</taxon>
        <taxon>Agaricales</taxon>
        <taxon>Agaricineae</taxon>
        <taxon>Agaricaceae</taxon>
        <taxon>Agaricus</taxon>
    </lineage>
</organism>
<dbReference type="Proteomes" id="UP000629468">
    <property type="component" value="Unassembled WGS sequence"/>
</dbReference>
<dbReference type="Gene3D" id="1.10.472.10">
    <property type="entry name" value="Cyclin-like"/>
    <property type="match status" value="1"/>
</dbReference>
<feature type="region of interest" description="Disordered" evidence="1">
    <location>
        <begin position="116"/>
        <end position="140"/>
    </location>
</feature>
<dbReference type="GO" id="GO:0016538">
    <property type="term" value="F:cyclin-dependent protein serine/threonine kinase regulator activity"/>
    <property type="evidence" value="ECO:0007669"/>
    <property type="project" value="TreeGrafter"/>
</dbReference>
<gene>
    <name evidence="2" type="ORF">Agabi119p4_4725</name>
</gene>
<dbReference type="GO" id="GO:0005634">
    <property type="term" value="C:nucleus"/>
    <property type="evidence" value="ECO:0007669"/>
    <property type="project" value="TreeGrafter"/>
</dbReference>
<dbReference type="AlphaFoldDB" id="A0A8H7F3T3"/>
<dbReference type="GO" id="GO:0000307">
    <property type="term" value="C:cyclin-dependent protein kinase holoenzyme complex"/>
    <property type="evidence" value="ECO:0007669"/>
    <property type="project" value="TreeGrafter"/>
</dbReference>
<proteinExistence type="predicted"/>
<evidence type="ECO:0000313" key="2">
    <source>
        <dbReference type="EMBL" id="KAF7776332.1"/>
    </source>
</evidence>
<accession>A0A8H7F3T3</accession>
<dbReference type="EMBL" id="JABXXO010000006">
    <property type="protein sequence ID" value="KAF7776332.1"/>
    <property type="molecule type" value="Genomic_DNA"/>
</dbReference>
<dbReference type="PANTHER" id="PTHR15615:SF27">
    <property type="entry name" value="PHO85 CYCLIN CLG1"/>
    <property type="match status" value="1"/>
</dbReference>
<comment type="caution">
    <text evidence="2">The sequence shown here is derived from an EMBL/GenBank/DDBJ whole genome shotgun (WGS) entry which is preliminary data.</text>
</comment>
<name>A0A8H7F3T3_AGABI</name>
<feature type="compositionally biased region" description="Polar residues" evidence="1">
    <location>
        <begin position="22"/>
        <end position="36"/>
    </location>
</feature>
<feature type="compositionally biased region" description="Acidic residues" evidence="1">
    <location>
        <begin position="125"/>
        <end position="137"/>
    </location>
</feature>
<protein>
    <recommendedName>
        <fullName evidence="4">Cyclin N-terminal domain-containing protein</fullName>
    </recommendedName>
</protein>
<sequence>MPVPVPRFSNPPSHPVVKRKQSQTQVADLQSLTSTLPPCPTGPPAAFSTREEWIKSLPAWRREKPRRIWEDDLRLVDSTELGFPRGLTAAGDAPVIKGTYAEACLPPLRSLLNRFTPTRCTSDNSNDDDDDDMDSDCSMDHSHLDNLSQWTASSPLQEMEDIDNVHSNQNHNGFASDDSVFDHPLDEGGTCLPGYEDRSPGDPVSSPLGPITPFGIFVDRAVGDAHIYPSCEKIYSGEMAMQSSAFRQSKDGGSGTFAPFAFKVEVEIPKEPLPAAETVASSINVQYKKLAEPLANWIADYVWKVCTTGLSLPASFVTHSCPVQYTASPPPHLAVSVHSLLLSTLLQPSAVFLAIWYIIRLPVQFGPVSLGPEYNREAVFRAALLGDPSWSSEKCGLENNAPFRLVVLGCMLANKWLDDHTFSNKTWHSISNVPVHVINRLEALALEVFAYDLSVPSSVWSQWLAHLLSYHKSLSSPSHPQPISRPGSNPHAIIRKAIEEVAGASGNILLTANLPQPVFIGLEERRKEKVEKELETTEILEIDLDEDGPLREEYIPRRRSVRNSVKSEGPVPSRGVENFWERADVVPSKQLPPPAKWSPAGDEPILRERDRLNGHYVAVQAPHIMSYPLTYPQHHNMPYNPSWSLAMYMPVKVSQGYAQDFAHIPAMPQNLYGIPYVPLPLHSRSQSLSNNQHEMRNHARSYSQTIFEYHCSDLRVAANEHATLETGPHWSNNHAYPAIPPFGPIPALHTSWLRT</sequence>
<dbReference type="CDD" id="cd20557">
    <property type="entry name" value="CYCLIN_ScPCL1-like"/>
    <property type="match status" value="1"/>
</dbReference>
<evidence type="ECO:0000313" key="3">
    <source>
        <dbReference type="Proteomes" id="UP000629468"/>
    </source>
</evidence>
<evidence type="ECO:0000256" key="1">
    <source>
        <dbReference type="SAM" id="MobiDB-lite"/>
    </source>
</evidence>
<dbReference type="PANTHER" id="PTHR15615">
    <property type="match status" value="1"/>
</dbReference>
<dbReference type="GO" id="GO:0019901">
    <property type="term" value="F:protein kinase binding"/>
    <property type="evidence" value="ECO:0007669"/>
    <property type="project" value="InterPro"/>
</dbReference>
<evidence type="ECO:0008006" key="4">
    <source>
        <dbReference type="Google" id="ProtNLM"/>
    </source>
</evidence>
<feature type="region of interest" description="Disordered" evidence="1">
    <location>
        <begin position="1"/>
        <end position="47"/>
    </location>
</feature>
<dbReference type="InterPro" id="IPR013922">
    <property type="entry name" value="Cyclin_PHO80-like"/>
</dbReference>